<protein>
    <recommendedName>
        <fullName evidence="1">SpoVT-AbrB domain-containing protein</fullName>
    </recommendedName>
</protein>
<dbReference type="Pfam" id="PF04014">
    <property type="entry name" value="MazE_antitoxin"/>
    <property type="match status" value="1"/>
</dbReference>
<name>A0ABM8XSK8_9BURK</name>
<dbReference type="EMBL" id="CAJZAF010000034">
    <property type="protein sequence ID" value="CAG9183300.1"/>
    <property type="molecule type" value="Genomic_DNA"/>
</dbReference>
<evidence type="ECO:0000259" key="1">
    <source>
        <dbReference type="SMART" id="SM00966"/>
    </source>
</evidence>
<dbReference type="PANTHER" id="PTHR40516:SF1">
    <property type="entry name" value="ANTITOXIN CHPS-RELATED"/>
    <property type="match status" value="1"/>
</dbReference>
<dbReference type="PANTHER" id="PTHR40516">
    <property type="entry name" value="ANTITOXIN CHPS-RELATED"/>
    <property type="match status" value="1"/>
</dbReference>
<comment type="caution">
    <text evidence="2">The sequence shown here is derived from an EMBL/GenBank/DDBJ whole genome shotgun (WGS) entry which is preliminary data.</text>
</comment>
<dbReference type="InterPro" id="IPR037914">
    <property type="entry name" value="SpoVT-AbrB_sf"/>
</dbReference>
<dbReference type="InterPro" id="IPR007159">
    <property type="entry name" value="SpoVT-AbrB_dom"/>
</dbReference>
<sequence>MILRIRKWGNSLALRIPHAFARQAGLKEGSRVQASLTVDGAIIIRASKWDRAAFAQELERMRETMPMTRAVTDELRRAARF</sequence>
<gene>
    <name evidence="2" type="ORF">LMG23994_05110</name>
</gene>
<dbReference type="Proteomes" id="UP000701702">
    <property type="component" value="Unassembled WGS sequence"/>
</dbReference>
<evidence type="ECO:0000313" key="2">
    <source>
        <dbReference type="EMBL" id="CAG9183300.1"/>
    </source>
</evidence>
<dbReference type="RefSeq" id="WP_224007627.1">
    <property type="nucleotide sequence ID" value="NZ_CAJZAF010000034.1"/>
</dbReference>
<reference evidence="2 3" key="1">
    <citation type="submission" date="2021-08" db="EMBL/GenBank/DDBJ databases">
        <authorList>
            <person name="Peeters C."/>
        </authorList>
    </citation>
    <scope>NUCLEOTIDE SEQUENCE [LARGE SCALE GENOMIC DNA]</scope>
    <source>
        <strain evidence="2 3">LMG 23994</strain>
    </source>
</reference>
<evidence type="ECO:0000313" key="3">
    <source>
        <dbReference type="Proteomes" id="UP000701702"/>
    </source>
</evidence>
<accession>A0ABM8XSK8</accession>
<keyword evidence="3" id="KW-1185">Reference proteome</keyword>
<dbReference type="InterPro" id="IPR039052">
    <property type="entry name" value="Antitox_PemI-like"/>
</dbReference>
<proteinExistence type="predicted"/>
<organism evidence="2 3">
    <name type="scientific">Cupriavidus pinatubonensis</name>
    <dbReference type="NCBI Taxonomy" id="248026"/>
    <lineage>
        <taxon>Bacteria</taxon>
        <taxon>Pseudomonadati</taxon>
        <taxon>Pseudomonadota</taxon>
        <taxon>Betaproteobacteria</taxon>
        <taxon>Burkholderiales</taxon>
        <taxon>Burkholderiaceae</taxon>
        <taxon>Cupriavidus</taxon>
    </lineage>
</organism>
<dbReference type="SMART" id="SM00966">
    <property type="entry name" value="SpoVT_AbrB"/>
    <property type="match status" value="1"/>
</dbReference>
<dbReference type="Gene3D" id="2.10.260.10">
    <property type="match status" value="1"/>
</dbReference>
<feature type="domain" description="SpoVT-AbrB" evidence="1">
    <location>
        <begin position="6"/>
        <end position="50"/>
    </location>
</feature>
<dbReference type="SUPFAM" id="SSF89447">
    <property type="entry name" value="AbrB/MazE/MraZ-like"/>
    <property type="match status" value="1"/>
</dbReference>